<dbReference type="Pfam" id="PF03412">
    <property type="entry name" value="Peptidase_C39"/>
    <property type="match status" value="1"/>
</dbReference>
<reference evidence="4 5" key="1">
    <citation type="submission" date="2018-07" db="EMBL/GenBank/DDBJ databases">
        <title>Parabacteroides acidifaciens nov. sp., isolated from human feces.</title>
        <authorList>
            <person name="Wang Y.J."/>
        </authorList>
    </citation>
    <scope>NUCLEOTIDE SEQUENCE [LARGE SCALE GENOMIC DNA]</scope>
    <source>
        <strain evidence="4 5">426-9</strain>
    </source>
</reference>
<feature type="transmembrane region" description="Helical" evidence="1">
    <location>
        <begin position="253"/>
        <end position="271"/>
    </location>
</feature>
<keyword evidence="1" id="KW-0472">Membrane</keyword>
<feature type="domain" description="Peptidase C39" evidence="2">
    <location>
        <begin position="13"/>
        <end position="136"/>
    </location>
</feature>
<feature type="transmembrane region" description="Helical" evidence="1">
    <location>
        <begin position="363"/>
        <end position="382"/>
    </location>
</feature>
<dbReference type="RefSeq" id="WP_115499732.1">
    <property type="nucleotide sequence ID" value="NZ_JACRTI010000024.1"/>
</dbReference>
<keyword evidence="6" id="KW-1185">Reference proteome</keyword>
<dbReference type="GO" id="GO:0016020">
    <property type="term" value="C:membrane"/>
    <property type="evidence" value="ECO:0007669"/>
    <property type="project" value="InterPro"/>
</dbReference>
<evidence type="ECO:0000256" key="1">
    <source>
        <dbReference type="SAM" id="Phobius"/>
    </source>
</evidence>
<dbReference type="EMBL" id="JACRTI010000024">
    <property type="protein sequence ID" value="MBC8602224.1"/>
    <property type="molecule type" value="Genomic_DNA"/>
</dbReference>
<dbReference type="EMBL" id="QREV01000024">
    <property type="protein sequence ID" value="RDU49037.1"/>
    <property type="molecule type" value="Genomic_DNA"/>
</dbReference>
<feature type="transmembrane region" description="Helical" evidence="1">
    <location>
        <begin position="277"/>
        <end position="294"/>
    </location>
</feature>
<name>A0A3D8HEN9_9BACT</name>
<feature type="transmembrane region" description="Helical" evidence="1">
    <location>
        <begin position="192"/>
        <end position="214"/>
    </location>
</feature>
<evidence type="ECO:0000313" key="5">
    <source>
        <dbReference type="Proteomes" id="UP000256321"/>
    </source>
</evidence>
<dbReference type="GO" id="GO:0005524">
    <property type="term" value="F:ATP binding"/>
    <property type="evidence" value="ECO:0007669"/>
    <property type="project" value="InterPro"/>
</dbReference>
<keyword evidence="1" id="KW-0812">Transmembrane</keyword>
<evidence type="ECO:0000313" key="3">
    <source>
        <dbReference type="EMBL" id="MBC8602224.1"/>
    </source>
</evidence>
<reference evidence="3 6" key="2">
    <citation type="submission" date="2020-08" db="EMBL/GenBank/DDBJ databases">
        <title>Genome public.</title>
        <authorList>
            <person name="Liu C."/>
            <person name="Sun Q."/>
        </authorList>
    </citation>
    <scope>NUCLEOTIDE SEQUENCE [LARGE SCALE GENOMIC DNA]</scope>
    <source>
        <strain evidence="3 6">426_9</strain>
    </source>
</reference>
<gene>
    <name evidence="4" type="ORF">DWU89_11200</name>
    <name evidence="3" type="ORF">H8784_10915</name>
</gene>
<protein>
    <recommendedName>
        <fullName evidence="2">Peptidase C39 domain-containing protein</fullName>
    </recommendedName>
</protein>
<dbReference type="PROSITE" id="PS50990">
    <property type="entry name" value="PEPTIDASE_C39"/>
    <property type="match status" value="1"/>
</dbReference>
<accession>A0A3D8HEN9</accession>
<dbReference type="InterPro" id="IPR005074">
    <property type="entry name" value="Peptidase_C39"/>
</dbReference>
<keyword evidence="1" id="KW-1133">Transmembrane helix</keyword>
<proteinExistence type="predicted"/>
<evidence type="ECO:0000259" key="2">
    <source>
        <dbReference type="PROSITE" id="PS50990"/>
    </source>
</evidence>
<dbReference type="Proteomes" id="UP000629596">
    <property type="component" value="Unassembled WGS sequence"/>
</dbReference>
<comment type="caution">
    <text evidence="4">The sequence shown here is derived from an EMBL/GenBank/DDBJ whole genome shotgun (WGS) entry which is preliminary data.</text>
</comment>
<dbReference type="AlphaFoldDB" id="A0A3D8HEN9"/>
<dbReference type="Proteomes" id="UP000256321">
    <property type="component" value="Unassembled WGS sequence"/>
</dbReference>
<organism evidence="4 5">
    <name type="scientific">Parabacteroides acidifaciens</name>
    <dbReference type="NCBI Taxonomy" id="2290935"/>
    <lineage>
        <taxon>Bacteria</taxon>
        <taxon>Pseudomonadati</taxon>
        <taxon>Bacteroidota</taxon>
        <taxon>Bacteroidia</taxon>
        <taxon>Bacteroidales</taxon>
        <taxon>Tannerellaceae</taxon>
        <taxon>Parabacteroides</taxon>
    </lineage>
</organism>
<dbReference type="GO" id="GO:0006508">
    <property type="term" value="P:proteolysis"/>
    <property type="evidence" value="ECO:0007669"/>
    <property type="project" value="InterPro"/>
</dbReference>
<feature type="transmembrane region" description="Helical" evidence="1">
    <location>
        <begin position="329"/>
        <end position="357"/>
    </location>
</feature>
<feature type="transmembrane region" description="Helical" evidence="1">
    <location>
        <begin position="165"/>
        <end position="186"/>
    </location>
</feature>
<evidence type="ECO:0000313" key="4">
    <source>
        <dbReference type="EMBL" id="RDU49037.1"/>
    </source>
</evidence>
<dbReference type="GO" id="GO:0008233">
    <property type="term" value="F:peptidase activity"/>
    <property type="evidence" value="ECO:0007669"/>
    <property type="project" value="InterPro"/>
</dbReference>
<sequence>MVDYEYIKQTFTLADHCSTGVACLLSVNRFYGGKPEIWVLERWSDVKNGTVSLKGLKNAFVRSGFNCQVMQMTLEKLRCIYTPTILFFDTEQGKKDFVVYYGFDGDRFIVGDTSWGLMQYWPDEMDLMWIKGICMMVFPDDTFEREEDQEKRINRYIRFYLKSDWKYFIVFLCGIVLAIGVAWGIWFWYSNFFMLLGFLLLICGGYYIFSVAYLKWKQFVAERFNRFWRIMMNRVNYGEQAQLYFAMEKYPQMVIKIFLAFVLYLGGISYTLYQSSFLLLVYVLYIPLTIYGIWQYRSRQELHFSGKSSLELEFIEEVKKIVGLRVKTLLLLNAGLAGWMCWPNGWLGMFTAMISLLVTNILYQYHSIKSTVPIFLSVYMAYRRRERYE</sequence>
<evidence type="ECO:0000313" key="6">
    <source>
        <dbReference type="Proteomes" id="UP000629596"/>
    </source>
</evidence>
<dbReference type="Gene3D" id="3.90.70.10">
    <property type="entry name" value="Cysteine proteinases"/>
    <property type="match status" value="1"/>
</dbReference>